<feature type="domain" description="Metallo-beta-lactamase" evidence="7">
    <location>
        <begin position="20"/>
        <end position="215"/>
    </location>
</feature>
<evidence type="ECO:0000259" key="7">
    <source>
        <dbReference type="SMART" id="SM00849"/>
    </source>
</evidence>
<evidence type="ECO:0000256" key="2">
    <source>
        <dbReference type="ARBA" id="ARBA00022723"/>
    </source>
</evidence>
<reference evidence="8 9" key="2">
    <citation type="journal article" date="2016" name="Genome Announc.">
        <title>Complete Genome Sequence of Sphingopyxis terrae Strain 203-1 (NBRC 111660), a Polyethylene Glycol Degrader.</title>
        <authorList>
            <person name="Ohtsubo Y."/>
            <person name="Nonoyama S."/>
            <person name="Nagata Y."/>
            <person name="Numata M."/>
            <person name="Tsuchikane K."/>
            <person name="Hosoyama A."/>
            <person name="Yamazoe A."/>
            <person name="Tsuda M."/>
            <person name="Fujita N."/>
            <person name="Kawai F."/>
        </authorList>
    </citation>
    <scope>NUCLEOTIDE SEQUENCE [LARGE SCALE GENOMIC DNA]</scope>
    <source>
        <strain evidence="8 9">203-1</strain>
    </source>
</reference>
<dbReference type="Pfam" id="PF07521">
    <property type="entry name" value="RMMBL"/>
    <property type="match status" value="1"/>
</dbReference>
<dbReference type="EMBL" id="CP013342">
    <property type="protein sequence ID" value="AMU95986.1"/>
    <property type="molecule type" value="Genomic_DNA"/>
</dbReference>
<dbReference type="InterPro" id="IPR011108">
    <property type="entry name" value="RMMBL"/>
</dbReference>
<evidence type="ECO:0000256" key="1">
    <source>
        <dbReference type="ARBA" id="ARBA00022722"/>
    </source>
</evidence>
<dbReference type="Gene3D" id="3.60.15.10">
    <property type="entry name" value="Ribonuclease Z/Hydroxyacylglutathione hydrolase-like"/>
    <property type="match status" value="1"/>
</dbReference>
<organism evidence="8 9">
    <name type="scientific">Sphingopyxis terrae subsp. terrae NBRC 15098</name>
    <dbReference type="NCBI Taxonomy" id="1219058"/>
    <lineage>
        <taxon>Bacteria</taxon>
        <taxon>Pseudomonadati</taxon>
        <taxon>Pseudomonadota</taxon>
        <taxon>Alphaproteobacteria</taxon>
        <taxon>Sphingomonadales</taxon>
        <taxon>Sphingomonadaceae</taxon>
        <taxon>Sphingopyxis</taxon>
    </lineage>
</organism>
<dbReference type="STRING" id="1219058.AOA14_15355"/>
<dbReference type="GO" id="GO:0046872">
    <property type="term" value="F:metal ion binding"/>
    <property type="evidence" value="ECO:0007669"/>
    <property type="project" value="UniProtKB-KW"/>
</dbReference>
<dbReference type="SUPFAM" id="SSF56281">
    <property type="entry name" value="Metallo-hydrolase/oxidoreductase"/>
    <property type="match status" value="1"/>
</dbReference>
<sequence length="544" mass="58323">MTVPGKELLFLALGGSGEIGMNANLYGCDGKWIMLDLGVSFGSQDYPGIDIVMPDLEFIEDRKADLLGIILTHGHEDHIGAIPYLAADLGVPLYANRFTAGLIAHKLAEKGLEKEVELKVVDIDAQFRIGPFGIRLMPLAHSILEMSAAVIDTPYGRVFHTGDWKLDDDPVIGTPSSAAALTAVGDEGVDVLVCDSTNAFNAQASGTEGGVRDGLLAAVGAAKGRVVVTTFASNAARLDTLGQVAKATGRTLCVAGRSLDRILGVARTAGYLKDFPPTVDFDEAMRLPRDKVMIVATGGQGEPRAALARIAEGIHQIKLEAGDTVVFSSKQIPGNEIAIGQIMNQLAARDILTVTEKQAHIHVSGHPGQPELAALYGWLRPRLIVPVHGEIRHMHEQARFALEQGVPDALVQENGDLVRLAPGSAHILERVRSGRLILDGDVILPADGETINERRKLSFYGQISVAVVLSKGKFADSAIQYRGVPVEDEREVFLDEMNAAAEKAAKSPARDRDALKEAIRLGVRRIATDWTGKKPIVDVLILDI</sequence>
<keyword evidence="3 8" id="KW-0378">Hydrolase</keyword>
<dbReference type="AlphaFoldDB" id="A0A142W1Q6"/>
<keyword evidence="4" id="KW-0862">Zinc</keyword>
<proteinExistence type="predicted"/>
<dbReference type="GO" id="GO:0004527">
    <property type="term" value="F:exonuclease activity"/>
    <property type="evidence" value="ECO:0007669"/>
    <property type="project" value="UniProtKB-KW"/>
</dbReference>
<dbReference type="InterPro" id="IPR055132">
    <property type="entry name" value="RNase_J_b_CASP"/>
</dbReference>
<reference evidence="9" key="1">
    <citation type="submission" date="2015-11" db="EMBL/GenBank/DDBJ databases">
        <title>Complete genome sequence of a polyethylene glycol-degrading strain Sphingopyxis terrae strain 203-1 (NBRC 15098).</title>
        <authorList>
            <person name="Yoshiyuki O."/>
            <person name="Shouta N."/>
            <person name="Nagata Y."/>
            <person name="Numata M."/>
            <person name="Tsuchikane K."/>
            <person name="Hosoyama A."/>
            <person name="Yamazoe A."/>
            <person name="Tsuda M."/>
            <person name="Fujita N."/>
            <person name="Kawai F."/>
        </authorList>
    </citation>
    <scope>NUCLEOTIDE SEQUENCE [LARGE SCALE GENOMIC DNA]</scope>
    <source>
        <strain evidence="9">203-1</strain>
    </source>
</reference>
<keyword evidence="2" id="KW-0479">Metal-binding</keyword>
<evidence type="ECO:0000256" key="5">
    <source>
        <dbReference type="ARBA" id="ARBA00022839"/>
    </source>
</evidence>
<dbReference type="InterPro" id="IPR001279">
    <property type="entry name" value="Metallo-B-lactamas"/>
</dbReference>
<dbReference type="InterPro" id="IPR042173">
    <property type="entry name" value="RNase_J_2"/>
</dbReference>
<dbReference type="Gene3D" id="3.40.50.10710">
    <property type="entry name" value="Metallo-hydrolase/oxidoreductase"/>
    <property type="match status" value="1"/>
</dbReference>
<dbReference type="RefSeq" id="WP_062902422.1">
    <property type="nucleotide sequence ID" value="NZ_CP013342.1"/>
</dbReference>
<evidence type="ECO:0000313" key="8">
    <source>
        <dbReference type="EMBL" id="AMU95986.1"/>
    </source>
</evidence>
<evidence type="ECO:0000256" key="3">
    <source>
        <dbReference type="ARBA" id="ARBA00022801"/>
    </source>
</evidence>
<dbReference type="InterPro" id="IPR036866">
    <property type="entry name" value="RibonucZ/Hydroxyglut_hydro"/>
</dbReference>
<dbReference type="Gene3D" id="3.10.20.580">
    <property type="match status" value="1"/>
</dbReference>
<evidence type="ECO:0000313" key="9">
    <source>
        <dbReference type="Proteomes" id="UP000076234"/>
    </source>
</evidence>
<accession>A0A142W1Q6</accession>
<dbReference type="Pfam" id="PF22505">
    <property type="entry name" value="RNase_J_b_CASP"/>
    <property type="match status" value="1"/>
</dbReference>
<evidence type="ECO:0000256" key="6">
    <source>
        <dbReference type="ARBA" id="ARBA00022884"/>
    </source>
</evidence>
<keyword evidence="6" id="KW-0694">RNA-binding</keyword>
<dbReference type="Proteomes" id="UP000076234">
    <property type="component" value="Chromosome"/>
</dbReference>
<dbReference type="CDD" id="cd07714">
    <property type="entry name" value="RNaseJ_MBL-fold"/>
    <property type="match status" value="1"/>
</dbReference>
<dbReference type="KEGG" id="ster:AOA14_15355"/>
<name>A0A142W1Q6_9SPHN</name>
<dbReference type="GO" id="GO:0003723">
    <property type="term" value="F:RNA binding"/>
    <property type="evidence" value="ECO:0007669"/>
    <property type="project" value="UniProtKB-KW"/>
</dbReference>
<keyword evidence="1" id="KW-0540">Nuclease</keyword>
<protein>
    <submittedName>
        <fullName evidence="8">MBL fold metallo-hydrolase</fullName>
    </submittedName>
</protein>
<dbReference type="Pfam" id="PF12706">
    <property type="entry name" value="Lactamase_B_2"/>
    <property type="match status" value="1"/>
</dbReference>
<evidence type="ECO:0000256" key="4">
    <source>
        <dbReference type="ARBA" id="ARBA00022833"/>
    </source>
</evidence>
<dbReference type="SMART" id="SM00849">
    <property type="entry name" value="Lactamase_B"/>
    <property type="match status" value="1"/>
</dbReference>
<dbReference type="InterPro" id="IPR041636">
    <property type="entry name" value="RNase_J_C"/>
</dbReference>
<dbReference type="PANTHER" id="PTHR43694">
    <property type="entry name" value="RIBONUCLEASE J"/>
    <property type="match status" value="1"/>
</dbReference>
<keyword evidence="5" id="KW-0269">Exonuclease</keyword>
<gene>
    <name evidence="8" type="ORF">AOA14_15355</name>
</gene>
<dbReference type="Pfam" id="PF17770">
    <property type="entry name" value="RNase_J_C"/>
    <property type="match status" value="1"/>
</dbReference>
<dbReference type="PANTHER" id="PTHR43694:SF1">
    <property type="entry name" value="RIBONUCLEASE J"/>
    <property type="match status" value="1"/>
</dbReference>